<dbReference type="Gene3D" id="3.40.50.12780">
    <property type="entry name" value="N-terminal domain of ligase-like"/>
    <property type="match status" value="1"/>
</dbReference>
<evidence type="ECO:0000313" key="2">
    <source>
        <dbReference type="Proteomes" id="UP001143548"/>
    </source>
</evidence>
<evidence type="ECO:0000313" key="1">
    <source>
        <dbReference type="EMBL" id="GKZ21193.1"/>
    </source>
</evidence>
<protein>
    <recommendedName>
        <fullName evidence="3">AMP-dependent synthetase/ligase domain-containing protein</fullName>
    </recommendedName>
</protein>
<dbReference type="EMBL" id="BROQ01000037">
    <property type="protein sequence ID" value="GKZ21193.1"/>
    <property type="molecule type" value="Genomic_DNA"/>
</dbReference>
<dbReference type="InterPro" id="IPR042099">
    <property type="entry name" value="ANL_N_sf"/>
</dbReference>
<evidence type="ECO:0008006" key="3">
    <source>
        <dbReference type="Google" id="ProtNLM"/>
    </source>
</evidence>
<dbReference type="SUPFAM" id="SSF56801">
    <property type="entry name" value="Acetyl-CoA synthetase-like"/>
    <property type="match status" value="1"/>
</dbReference>
<dbReference type="Proteomes" id="UP001143548">
    <property type="component" value="Unassembled WGS sequence"/>
</dbReference>
<sequence length="466" mass="51987">MTIKPFSLGEVLAVAEIHPLYNPNILYPPGPEEIQAAVQSAKAQPTDSDSGLESWPLTTKKSLYKVIERLTKDTSPHNEYRRSSYVSVTGGGSGGLPLMFITDAQKNRQHRAAFGEFLRTCGVVEPHDWILTTHASGYLYRSLDLLSEILENAGGTILSAGNFMTPGEVVRALAHYNVNVLTGDSSQIIQVIHHISTLSAEEREGINLTKVIYTSEPLTEGQKRHIYATLGAIKICSILGSAEAGPYASHNPDITGEACQIGSMDFVFDTRSILIEILPSSVMEDDSPSLGIQPLPEGEEGVIVQTSLQRRRNPLVRYITGDLASIHPLPDIARFTVPESELKYLRVLRLRGRDRRFSFDWYGVYFEFTNVEQLMQEEDLGILQWQIIEGTHDSSPQTTLEIRMLRAAAGENVVSHEQFVYELETFFCVLPESRHLFKLTFVEDISGFERSGTGNKVMKFVDRKHS</sequence>
<name>A0A9W5YNQ7_9EURO</name>
<dbReference type="PANTHER" id="PTHR43845:SF1">
    <property type="entry name" value="BLR5969 PROTEIN"/>
    <property type="match status" value="1"/>
</dbReference>
<dbReference type="PANTHER" id="PTHR43845">
    <property type="entry name" value="BLR5969 PROTEIN"/>
    <property type="match status" value="1"/>
</dbReference>
<organism evidence="1 2">
    <name type="scientific">Aspergillus brasiliensis</name>
    <dbReference type="NCBI Taxonomy" id="319629"/>
    <lineage>
        <taxon>Eukaryota</taxon>
        <taxon>Fungi</taxon>
        <taxon>Dikarya</taxon>
        <taxon>Ascomycota</taxon>
        <taxon>Pezizomycotina</taxon>
        <taxon>Eurotiomycetes</taxon>
        <taxon>Eurotiomycetidae</taxon>
        <taxon>Eurotiales</taxon>
        <taxon>Aspergillaceae</taxon>
        <taxon>Aspergillus</taxon>
        <taxon>Aspergillus subgen. Circumdati</taxon>
    </lineage>
</organism>
<proteinExistence type="predicted"/>
<reference evidence="1" key="1">
    <citation type="submission" date="2022-07" db="EMBL/GenBank/DDBJ databases">
        <title>Taxonomy of Aspergillus series Nigri: significant species reduction supported by multi-species coalescent approaches.</title>
        <authorList>
            <person name="Bian C."/>
            <person name="Kusuya Y."/>
            <person name="Sklenar F."/>
            <person name="D'hooge E."/>
            <person name="Yaguchi T."/>
            <person name="Takahashi H."/>
            <person name="Hubka V."/>
        </authorList>
    </citation>
    <scope>NUCLEOTIDE SEQUENCE</scope>
    <source>
        <strain evidence="1">CBS 733.88</strain>
    </source>
</reference>
<comment type="caution">
    <text evidence="1">The sequence shown here is derived from an EMBL/GenBank/DDBJ whole genome shotgun (WGS) entry which is preliminary data.</text>
</comment>
<dbReference type="AlphaFoldDB" id="A0A9W5YNQ7"/>
<accession>A0A9W5YNQ7</accession>
<gene>
    <name evidence="1" type="ORF">AbraCBS73388_006860</name>
</gene>